<comment type="caution">
    <text evidence="2">The sequence shown here is derived from an EMBL/GenBank/DDBJ whole genome shotgun (WGS) entry which is preliminary data.</text>
</comment>
<dbReference type="Proteomes" id="UP000054197">
    <property type="component" value="Unassembled WGS sequence"/>
</dbReference>
<sequence length="1074" mass="117010">MTVHTLNAATFGAPKNNFSQSNLGANSAPSTMNEPTGSGGTDASRTAADARVEQDYLKHPSAGSRVPVPPESTLGRWVEALRFAAHSSAFRQLENLFGGHGAFTHLDHTKGEIWFDSGRKKINRDSPEIKDIPGGQALFDNMMAIAKKLAPFGTLRREDVYELAGSGRSHTVDSNLVRQFIYGPGPNMLPDPQVPVDILSKTGEAETYHTLLVALKKHIETPGTKPDLESIVVEIAPHSVFWREDQPQPVTMNLKQLMAAYGLQVPTTQEALANLENVLFAAPLSAPPEGDFGGLLTKDVPLGEDARKKISETVSAWKALQTQVPLGAEGKAPSLFEYLKRAVPASGRALADTDPEAFLKVLINTPQARALGKQLQEAIGALPTATSAQEALLTALGLEVNPSSAGVERNNLAGYNLRQPDNVGRTPAEIVKRFEIHMEGIVGPEMAKVAAYQLLAMSAPEFLVKDVPDSVVFGSQQWVMFSAEVFRREQNTAGSSAGKRYDQIREQGSLEPVTREQEYQAKAAVLQAVIDWGVAKNIIKENSEGYSEQAIASVTAAMEQETKRLAATLEGVLAPLPTRRDLALEALTKVFGEEHAHLFEKKIFSRRTGLHTSKASLVDLYMSGTLHPRFGWTSKSPEFSREVILASVNQLPDIKKKFVEGFDAYADSFSKAAGEMFLHQVSQLPSEDRKRLEFGRMEMQRLSQATFSKFPEDSENNPLFQMFGVGAFFIKTLYKGERVDYIYSPQLGKIIKNGDPLPGVPEGWSIKSERLGSTGLAVGGKEYALKPIWSYIWAPEIPEPHTLKQENTPSARMSTLAKQLSDDYKTAVDNLKSAANGMTDSEKSHARSHLVKNFLLSLLPFHDLVKNIIEGNKHDAVVNGIYDFIGLFNPAAKGGFKAVNVGAKGVSSVLTFLKGAARAGLKEGIPFKGFYDVGTGLFKVGKSALKAAPSVDLASFRNKFYLPGRSWNVPHGGYKQTIADGTYRPLDKTGSDVPVVAVKQGSKWYAIDPQTLKPYGPALNDFTPITVKELRDLRYDTATAVKDSDGHVETAGEFKENESGPTPPQQPSALRAAR</sequence>
<evidence type="ECO:0000313" key="3">
    <source>
        <dbReference type="Proteomes" id="UP000054197"/>
    </source>
</evidence>
<reference evidence="2 3" key="1">
    <citation type="submission" date="2015-09" db="EMBL/GenBank/DDBJ databases">
        <title>Genome sequence of ICMP 11288.</title>
        <authorList>
            <person name="Visnovsky S."/>
            <person name="Lu A."/>
            <person name="Panda P."/>
            <person name="Pitman A."/>
        </authorList>
    </citation>
    <scope>NUCLEOTIDE SEQUENCE [LARGE SCALE GENOMIC DNA]</scope>
    <source>
        <strain evidence="2 3">ICMP 11288</strain>
    </source>
</reference>
<feature type="region of interest" description="Disordered" evidence="1">
    <location>
        <begin position="1"/>
        <end position="47"/>
    </location>
</feature>
<feature type="compositionally biased region" description="Polar residues" evidence="1">
    <location>
        <begin position="16"/>
        <end position="44"/>
    </location>
</feature>
<feature type="compositionally biased region" description="Basic and acidic residues" evidence="1">
    <location>
        <begin position="1042"/>
        <end position="1058"/>
    </location>
</feature>
<feature type="region of interest" description="Disordered" evidence="1">
    <location>
        <begin position="1041"/>
        <end position="1074"/>
    </location>
</feature>
<evidence type="ECO:0000313" key="2">
    <source>
        <dbReference type="EMBL" id="KTB65334.1"/>
    </source>
</evidence>
<evidence type="ECO:0000256" key="1">
    <source>
        <dbReference type="SAM" id="MobiDB-lite"/>
    </source>
</evidence>
<name>A0A0W0HWN3_PSEFL</name>
<accession>A0A0W0HWN3</accession>
<dbReference type="EMBL" id="LKEF01000018">
    <property type="protein sequence ID" value="KTB65334.1"/>
    <property type="molecule type" value="Genomic_DNA"/>
</dbReference>
<gene>
    <name evidence="2" type="ORF">AO063_00325</name>
</gene>
<dbReference type="RefSeq" id="WP_058420201.1">
    <property type="nucleotide sequence ID" value="NZ_LKEF01000018.1"/>
</dbReference>
<dbReference type="AlphaFoldDB" id="A0A0W0HWN3"/>
<proteinExistence type="predicted"/>
<organism evidence="2 3">
    <name type="scientific">Pseudomonas fluorescens ICMP 11288</name>
    <dbReference type="NCBI Taxonomy" id="1198309"/>
    <lineage>
        <taxon>Bacteria</taxon>
        <taxon>Pseudomonadati</taxon>
        <taxon>Pseudomonadota</taxon>
        <taxon>Gammaproteobacteria</taxon>
        <taxon>Pseudomonadales</taxon>
        <taxon>Pseudomonadaceae</taxon>
        <taxon>Pseudomonas</taxon>
    </lineage>
</organism>
<protein>
    <submittedName>
        <fullName evidence="2">Uncharacterized protein</fullName>
    </submittedName>
</protein>